<dbReference type="PROSITE" id="PS50043">
    <property type="entry name" value="HTH_LUXR_2"/>
    <property type="match status" value="1"/>
</dbReference>
<accession>A0ABW6XRB9</accession>
<dbReference type="RefSeq" id="WP_388307752.1">
    <property type="nucleotide sequence ID" value="NZ_JBIBDZ010000004.1"/>
</dbReference>
<keyword evidence="1" id="KW-0547">Nucleotide-binding</keyword>
<evidence type="ECO:0000256" key="3">
    <source>
        <dbReference type="SAM" id="MobiDB-lite"/>
    </source>
</evidence>
<dbReference type="SMART" id="SM00421">
    <property type="entry name" value="HTH_LUXR"/>
    <property type="match status" value="1"/>
</dbReference>
<dbReference type="Gene3D" id="1.10.10.10">
    <property type="entry name" value="Winged helix-like DNA-binding domain superfamily/Winged helix DNA-binding domain"/>
    <property type="match status" value="1"/>
</dbReference>
<feature type="compositionally biased region" description="Low complexity" evidence="3">
    <location>
        <begin position="145"/>
        <end position="157"/>
    </location>
</feature>
<dbReference type="InterPro" id="IPR011990">
    <property type="entry name" value="TPR-like_helical_dom_sf"/>
</dbReference>
<organism evidence="5 6">
    <name type="scientific">Streptomyces flavochromogenes</name>
    <dbReference type="NCBI Taxonomy" id="68199"/>
    <lineage>
        <taxon>Bacteria</taxon>
        <taxon>Bacillati</taxon>
        <taxon>Actinomycetota</taxon>
        <taxon>Actinomycetes</taxon>
        <taxon>Kitasatosporales</taxon>
        <taxon>Streptomycetaceae</taxon>
        <taxon>Streptomyces</taxon>
    </lineage>
</organism>
<feature type="compositionally biased region" description="Pro residues" evidence="3">
    <location>
        <begin position="158"/>
        <end position="172"/>
    </location>
</feature>
<dbReference type="InterPro" id="IPR036388">
    <property type="entry name" value="WH-like_DNA-bd_sf"/>
</dbReference>
<comment type="caution">
    <text evidence="5">The sequence shown here is derived from an EMBL/GenBank/DDBJ whole genome shotgun (WGS) entry which is preliminary data.</text>
</comment>
<dbReference type="InterPro" id="IPR016032">
    <property type="entry name" value="Sig_transdc_resp-reg_C-effctor"/>
</dbReference>
<dbReference type="Proteomes" id="UP001602370">
    <property type="component" value="Unassembled WGS sequence"/>
</dbReference>
<dbReference type="Pfam" id="PF13191">
    <property type="entry name" value="AAA_16"/>
    <property type="match status" value="1"/>
</dbReference>
<dbReference type="Pfam" id="PF00196">
    <property type="entry name" value="GerE"/>
    <property type="match status" value="1"/>
</dbReference>
<name>A0ABW6XRB9_9ACTN</name>
<proteinExistence type="predicted"/>
<protein>
    <submittedName>
        <fullName evidence="5">AAA family ATPase</fullName>
    </submittedName>
</protein>
<reference evidence="5 6" key="1">
    <citation type="submission" date="2024-10" db="EMBL/GenBank/DDBJ databases">
        <title>The Natural Products Discovery Center: Release of the First 8490 Sequenced Strains for Exploring Actinobacteria Biosynthetic Diversity.</title>
        <authorList>
            <person name="Kalkreuter E."/>
            <person name="Kautsar S.A."/>
            <person name="Yang D."/>
            <person name="Bader C.D."/>
            <person name="Teijaro C.N."/>
            <person name="Fluegel L."/>
            <person name="Davis C.M."/>
            <person name="Simpson J.R."/>
            <person name="Lauterbach L."/>
            <person name="Steele A.D."/>
            <person name="Gui C."/>
            <person name="Meng S."/>
            <person name="Li G."/>
            <person name="Viehrig K."/>
            <person name="Ye F."/>
            <person name="Su P."/>
            <person name="Kiefer A.F."/>
            <person name="Nichols A."/>
            <person name="Cepeda A.J."/>
            <person name="Yan W."/>
            <person name="Fan B."/>
            <person name="Jiang Y."/>
            <person name="Adhikari A."/>
            <person name="Zheng C.-J."/>
            <person name="Schuster L."/>
            <person name="Cowan T.M."/>
            <person name="Smanski M.J."/>
            <person name="Chevrette M.G."/>
            <person name="De Carvalho L.P.S."/>
            <person name="Shen B."/>
        </authorList>
    </citation>
    <scope>NUCLEOTIDE SEQUENCE [LARGE SCALE GENOMIC DNA]</scope>
    <source>
        <strain evidence="5 6">NPDC012605</strain>
    </source>
</reference>
<dbReference type="EMBL" id="JBIBDZ010000004">
    <property type="protein sequence ID" value="MFF5920058.1"/>
    <property type="molecule type" value="Genomic_DNA"/>
</dbReference>
<dbReference type="InterPro" id="IPR000792">
    <property type="entry name" value="Tscrpt_reg_LuxR_C"/>
</dbReference>
<dbReference type="PANTHER" id="PTHR16305">
    <property type="entry name" value="TESTICULAR SOLUBLE ADENYLYL CYCLASE"/>
    <property type="match status" value="1"/>
</dbReference>
<dbReference type="PANTHER" id="PTHR16305:SF35">
    <property type="entry name" value="TRANSCRIPTIONAL ACTIVATOR DOMAIN"/>
    <property type="match status" value="1"/>
</dbReference>
<dbReference type="SUPFAM" id="SSF48452">
    <property type="entry name" value="TPR-like"/>
    <property type="match status" value="1"/>
</dbReference>
<feature type="domain" description="HTH luxR-type" evidence="4">
    <location>
        <begin position="992"/>
        <end position="1057"/>
    </location>
</feature>
<evidence type="ECO:0000256" key="1">
    <source>
        <dbReference type="ARBA" id="ARBA00022741"/>
    </source>
</evidence>
<gene>
    <name evidence="5" type="ORF">ACFY8C_17225</name>
</gene>
<evidence type="ECO:0000313" key="6">
    <source>
        <dbReference type="Proteomes" id="UP001602370"/>
    </source>
</evidence>
<evidence type="ECO:0000313" key="5">
    <source>
        <dbReference type="EMBL" id="MFF5920058.1"/>
    </source>
</evidence>
<feature type="region of interest" description="Disordered" evidence="3">
    <location>
        <begin position="136"/>
        <end position="191"/>
    </location>
</feature>
<dbReference type="PROSITE" id="PS00622">
    <property type="entry name" value="HTH_LUXR_1"/>
    <property type="match status" value="1"/>
</dbReference>
<dbReference type="InterPro" id="IPR041664">
    <property type="entry name" value="AAA_16"/>
</dbReference>
<dbReference type="Gene3D" id="1.25.40.10">
    <property type="entry name" value="Tetratricopeptide repeat domain"/>
    <property type="match status" value="2"/>
</dbReference>
<sequence>MDTFADPGSAGRAPFVGRARELDRLDVPLRHRAEGRGPAVVEVVGEPGIGKSRLLAEFAARARRHGATVLRGRAGPAVPAGLVVPAGSVLPGGSTVSGREPSPAFQAFADAFADLDHHDRALSPALSALADLVESTPAAPRADHGAGSPAGTGSTAGPTPPSPAAGPTPPSPAVASGTSARTAPGGVVSAPDGLRASGGAFGAEAAWSDGGDAARLRRIVAALRRVPAGGPVLVLALDDFHVADPASVALVDHLLRHPLRSPVLLVLARRERQTTPALASALARAADSGDLARLALGPLTPDECAEGLVPGLPTGLAREVHAVSLGNPLYHRALAHARIQGGGASGTGPVAVVLDELAPLDGAQRAVVEALAVLDGRATAELLAAAVPPPTVAAHPVSPPPAVPPHPPGPPAAMTLGDVLGELTRRDLVRTDEDGRILVLRHPALPELVRSTLDPWRRRELHRRAAAALAAAGASVTERAPHLVHAVTVWDPDAAAELVEAAERIGAADPARAAHWLGAVLALLPDTAEHRATWRDLTLRRARALGAAGRVAESRDLLHHLIDTCRAPHTAELRTSAVLLCAFMERHLGRYPEADALLRRELERTPGPRPDLRTWLVVEWGCRALFAARYPEVRSVVARTLGEARSRHDEAGTAEVLTLAALGEVYEGDTAVARVHATEAAALTDTVTDGELAAHPESLVRLGWTEVFLEEYGKAERHATRGIGMARRAGRPFALSQLLLCSAYVHLLTGRVGAALDLAEESLAVARALGGAELVGFSGAIRAVVLLHARPLGDPEPSAAAEEAAATVGTAEGWWATQTRSLLGFAVPLHSDPHRVREVLVRAGGDRDLSRLQPSLRPGYLELLAGAALATGDPAEAERVARRALAEAEPLGLPVQRAAALRAWGQVLVRRGESASAARAFTDAARESARSGAVLREAHSLLLAAPQTHAAGDGTAAAAQWRRGRRLAVEGGARMLVDLADRTRPAPPEGAAGGRLAVLTPREREISVLVAEGLTNQAVAARLCLSPRTVESHVARVYRKTGVETRAALASLVVRDGVGEGQFSRG</sequence>
<keyword evidence="2" id="KW-0067">ATP-binding</keyword>
<evidence type="ECO:0000256" key="2">
    <source>
        <dbReference type="ARBA" id="ARBA00022840"/>
    </source>
</evidence>
<evidence type="ECO:0000259" key="4">
    <source>
        <dbReference type="PROSITE" id="PS50043"/>
    </source>
</evidence>
<dbReference type="SUPFAM" id="SSF46894">
    <property type="entry name" value="C-terminal effector domain of the bipartite response regulators"/>
    <property type="match status" value="1"/>
</dbReference>
<dbReference type="InterPro" id="IPR027417">
    <property type="entry name" value="P-loop_NTPase"/>
</dbReference>
<dbReference type="CDD" id="cd06170">
    <property type="entry name" value="LuxR_C_like"/>
    <property type="match status" value="1"/>
</dbReference>
<keyword evidence="6" id="KW-1185">Reference proteome</keyword>
<dbReference type="SUPFAM" id="SSF52540">
    <property type="entry name" value="P-loop containing nucleoside triphosphate hydrolases"/>
    <property type="match status" value="1"/>
</dbReference>
<dbReference type="PRINTS" id="PR00038">
    <property type="entry name" value="HTHLUXR"/>
</dbReference>